<evidence type="ECO:0000256" key="2">
    <source>
        <dbReference type="ARBA" id="ARBA00022448"/>
    </source>
</evidence>
<evidence type="ECO:0000313" key="11">
    <source>
        <dbReference type="Proteomes" id="UP000275385"/>
    </source>
</evidence>
<dbReference type="GO" id="GO:0140115">
    <property type="term" value="P:export across plasma membrane"/>
    <property type="evidence" value="ECO:0007669"/>
    <property type="project" value="UniProtKB-ARBA"/>
</dbReference>
<dbReference type="InterPro" id="IPR036259">
    <property type="entry name" value="MFS_trans_sf"/>
</dbReference>
<name>A0A420Y5G6_9PEZI</name>
<evidence type="ECO:0000256" key="4">
    <source>
        <dbReference type="ARBA" id="ARBA00022989"/>
    </source>
</evidence>
<dbReference type="CDD" id="cd17323">
    <property type="entry name" value="MFS_Tpo1_MDR_like"/>
    <property type="match status" value="1"/>
</dbReference>
<keyword evidence="5 8" id="KW-0472">Membrane</keyword>
<dbReference type="EMBL" id="QVQW01000046">
    <property type="protein sequence ID" value="RKU43135.1"/>
    <property type="molecule type" value="Genomic_DNA"/>
</dbReference>
<feature type="transmembrane region" description="Helical" evidence="8">
    <location>
        <begin position="319"/>
        <end position="339"/>
    </location>
</feature>
<feature type="compositionally biased region" description="Polar residues" evidence="7">
    <location>
        <begin position="1"/>
        <end position="11"/>
    </location>
</feature>
<proteinExistence type="predicted"/>
<evidence type="ECO:0000256" key="6">
    <source>
        <dbReference type="ARBA" id="ARBA00023180"/>
    </source>
</evidence>
<organism evidence="10 11">
    <name type="scientific">Coniochaeta pulveracea</name>
    <dbReference type="NCBI Taxonomy" id="177199"/>
    <lineage>
        <taxon>Eukaryota</taxon>
        <taxon>Fungi</taxon>
        <taxon>Dikarya</taxon>
        <taxon>Ascomycota</taxon>
        <taxon>Pezizomycotina</taxon>
        <taxon>Sordariomycetes</taxon>
        <taxon>Sordariomycetidae</taxon>
        <taxon>Coniochaetales</taxon>
        <taxon>Coniochaetaceae</taxon>
        <taxon>Coniochaeta</taxon>
    </lineage>
</organism>
<evidence type="ECO:0000256" key="7">
    <source>
        <dbReference type="SAM" id="MobiDB-lite"/>
    </source>
</evidence>
<comment type="caution">
    <text evidence="10">The sequence shown here is derived from an EMBL/GenBank/DDBJ whole genome shotgun (WGS) entry which is preliminary data.</text>
</comment>
<keyword evidence="4 8" id="KW-1133">Transmembrane helix</keyword>
<dbReference type="PROSITE" id="PS50850">
    <property type="entry name" value="MFS"/>
    <property type="match status" value="1"/>
</dbReference>
<dbReference type="FunFam" id="1.20.1250.20:FF:000172">
    <property type="entry name" value="MFS multidrug resistance transporter"/>
    <property type="match status" value="1"/>
</dbReference>
<dbReference type="PANTHER" id="PTHR23502">
    <property type="entry name" value="MAJOR FACILITATOR SUPERFAMILY"/>
    <property type="match status" value="1"/>
</dbReference>
<dbReference type="STRING" id="177199.A0A420Y5G6"/>
<feature type="transmembrane region" description="Helical" evidence="8">
    <location>
        <begin position="208"/>
        <end position="226"/>
    </location>
</feature>
<protein>
    <recommendedName>
        <fullName evidence="9">Major facilitator superfamily (MFS) profile domain-containing protein</fullName>
    </recommendedName>
</protein>
<dbReference type="InterPro" id="IPR001958">
    <property type="entry name" value="Tet-R_TetA/multi-R_MdtG-like"/>
</dbReference>
<dbReference type="OrthoDB" id="440553at2759"/>
<evidence type="ECO:0000256" key="8">
    <source>
        <dbReference type="SAM" id="Phobius"/>
    </source>
</evidence>
<dbReference type="SUPFAM" id="SSF103473">
    <property type="entry name" value="MFS general substrate transporter"/>
    <property type="match status" value="1"/>
</dbReference>
<dbReference type="GO" id="GO:0015137">
    <property type="term" value="F:citrate transmembrane transporter activity"/>
    <property type="evidence" value="ECO:0007669"/>
    <property type="project" value="UniProtKB-ARBA"/>
</dbReference>
<dbReference type="FunFam" id="1.20.1720.10:FF:000009">
    <property type="entry name" value="MFS multidrug transporter"/>
    <property type="match status" value="1"/>
</dbReference>
<dbReference type="PANTHER" id="PTHR23502:SF51">
    <property type="entry name" value="QUINIDINE RESISTANCE PROTEIN 1-RELATED"/>
    <property type="match status" value="1"/>
</dbReference>
<dbReference type="Pfam" id="PF07690">
    <property type="entry name" value="MFS_1"/>
    <property type="match status" value="1"/>
</dbReference>
<dbReference type="PRINTS" id="PR01035">
    <property type="entry name" value="TCRTETA"/>
</dbReference>
<evidence type="ECO:0000256" key="5">
    <source>
        <dbReference type="ARBA" id="ARBA00023136"/>
    </source>
</evidence>
<dbReference type="Gene3D" id="1.20.1250.20">
    <property type="entry name" value="MFS general substrate transporter like domains"/>
    <property type="match status" value="1"/>
</dbReference>
<dbReference type="InterPro" id="IPR020846">
    <property type="entry name" value="MFS_dom"/>
</dbReference>
<keyword evidence="2" id="KW-0813">Transport</keyword>
<feature type="transmembrane region" description="Helical" evidence="8">
    <location>
        <begin position="442"/>
        <end position="466"/>
    </location>
</feature>
<feature type="domain" description="Major facilitator superfamily (MFS) profile" evidence="9">
    <location>
        <begin position="84"/>
        <end position="534"/>
    </location>
</feature>
<keyword evidence="11" id="KW-1185">Reference proteome</keyword>
<evidence type="ECO:0000259" key="9">
    <source>
        <dbReference type="PROSITE" id="PS50850"/>
    </source>
</evidence>
<gene>
    <name evidence="10" type="ORF">DL546_000154</name>
</gene>
<evidence type="ECO:0000256" key="3">
    <source>
        <dbReference type="ARBA" id="ARBA00022692"/>
    </source>
</evidence>
<dbReference type="GO" id="GO:0005886">
    <property type="term" value="C:plasma membrane"/>
    <property type="evidence" value="ECO:0007669"/>
    <property type="project" value="TreeGrafter"/>
</dbReference>
<feature type="region of interest" description="Disordered" evidence="7">
    <location>
        <begin position="1"/>
        <end position="63"/>
    </location>
</feature>
<evidence type="ECO:0000313" key="10">
    <source>
        <dbReference type="EMBL" id="RKU43135.1"/>
    </source>
</evidence>
<reference evidence="10 11" key="1">
    <citation type="submission" date="2018-08" db="EMBL/GenBank/DDBJ databases">
        <title>Draft genome of the lignicolous fungus Coniochaeta pulveracea.</title>
        <authorList>
            <person name="Borstlap C.J."/>
            <person name="De Witt R.N."/>
            <person name="Botha A."/>
            <person name="Volschenk H."/>
        </authorList>
    </citation>
    <scope>NUCLEOTIDE SEQUENCE [LARGE SCALE GENOMIC DNA]</scope>
    <source>
        <strain evidence="10 11">CAB683</strain>
    </source>
</reference>
<keyword evidence="6" id="KW-0325">Glycoprotein</keyword>
<feature type="transmembrane region" description="Helical" evidence="8">
    <location>
        <begin position="412"/>
        <end position="430"/>
    </location>
</feature>
<feature type="transmembrane region" description="Helical" evidence="8">
    <location>
        <begin position="150"/>
        <end position="171"/>
    </location>
</feature>
<feature type="transmembrane region" description="Helical" evidence="8">
    <location>
        <begin position="238"/>
        <end position="257"/>
    </location>
</feature>
<accession>A0A420Y5G6</accession>
<dbReference type="Proteomes" id="UP000275385">
    <property type="component" value="Unassembled WGS sequence"/>
</dbReference>
<feature type="transmembrane region" description="Helical" evidence="8">
    <location>
        <begin position="359"/>
        <end position="377"/>
    </location>
</feature>
<feature type="region of interest" description="Disordered" evidence="7">
    <location>
        <begin position="540"/>
        <end position="564"/>
    </location>
</feature>
<feature type="transmembrane region" description="Helical" evidence="8">
    <location>
        <begin position="115"/>
        <end position="138"/>
    </location>
</feature>
<feature type="transmembrane region" description="Helical" evidence="8">
    <location>
        <begin position="83"/>
        <end position="103"/>
    </location>
</feature>
<evidence type="ECO:0000256" key="1">
    <source>
        <dbReference type="ARBA" id="ARBA00004141"/>
    </source>
</evidence>
<keyword evidence="3 8" id="KW-0812">Transmembrane</keyword>
<dbReference type="AlphaFoldDB" id="A0A420Y5G6"/>
<comment type="subcellular location">
    <subcellularLocation>
        <location evidence="1">Membrane</location>
        <topology evidence="1">Multi-pass membrane protein</topology>
    </subcellularLocation>
</comment>
<feature type="transmembrane region" description="Helical" evidence="8">
    <location>
        <begin position="505"/>
        <end position="526"/>
    </location>
</feature>
<dbReference type="InterPro" id="IPR011701">
    <property type="entry name" value="MFS"/>
</dbReference>
<sequence>MSHSLEPTSCNEKVGSHDASQVTLGVKEQGVLSPSAETLRQSDEDMDVSDGDTTQPERDVEATLSRVSTGPVYSAFSKGMKKWIITMVTISSFVSPMTANIYFPALNPIAADLGVSINLINLTLTTYMILQGIAPTLFGDFGDVAGRRPAFIAAFTIYFFANLGLALQTNYAALLVLRMMQSGGSSGTLALGYAVVADLAVSAERGKYMGIVGAGINVGPAISPVLGGILSQYLGWRAIFWFCLIFTAVWLVPYVLLVPETCRNVVGNGSVPPQRWNQTVVDYFRFRHHPQANDVLRPKRKLKFPNPLRALKVIFEKDIAMVLFYNTMLYLLFILVTATLSTQFRDIYDLTDLQIGLCYLPYGIGCFCAAIMQGYILDWNYRRIAKQIGFTINYRKGDDLSKYPIEKARLQPVFPLAAVGVMATIGYGWVLQARTSLAGPLVLLFVIGLCVTGSFSILSTLVVDLYPEAPATAVAANNLCRCLFGAGATALIETMLKAMGRGWCYTFLGLVVVLFSPILWASITFGPKFREQRRVKKAARDAERAEKKARKAEALQTPEMSDQA</sequence>